<dbReference type="AlphaFoldDB" id="A0A1W1WS56"/>
<accession>A0A1W1WS56</accession>
<dbReference type="STRING" id="1069081.SAMN05660197_0929"/>
<dbReference type="EMBL" id="FWWZ01000001">
    <property type="protein sequence ID" value="SMC09127.1"/>
    <property type="molecule type" value="Genomic_DNA"/>
</dbReference>
<proteinExistence type="predicted"/>
<organism evidence="1 2">
    <name type="scientific">Nitratiruptor tergarcus DSM 16512</name>
    <dbReference type="NCBI Taxonomy" id="1069081"/>
    <lineage>
        <taxon>Bacteria</taxon>
        <taxon>Pseudomonadati</taxon>
        <taxon>Campylobacterota</taxon>
        <taxon>Epsilonproteobacteria</taxon>
        <taxon>Nautiliales</taxon>
        <taxon>Nitratiruptoraceae</taxon>
        <taxon>Nitratiruptor</taxon>
    </lineage>
</organism>
<reference evidence="2" key="1">
    <citation type="submission" date="2017-04" db="EMBL/GenBank/DDBJ databases">
        <authorList>
            <person name="Varghese N."/>
            <person name="Submissions S."/>
        </authorList>
    </citation>
    <scope>NUCLEOTIDE SEQUENCE [LARGE SCALE GENOMIC DNA]</scope>
    <source>
        <strain evidence="2">DSM 16512</strain>
    </source>
</reference>
<evidence type="ECO:0000313" key="2">
    <source>
        <dbReference type="Proteomes" id="UP000192602"/>
    </source>
</evidence>
<name>A0A1W1WS56_9BACT</name>
<gene>
    <name evidence="1" type="ORF">SAMN05660197_0929</name>
</gene>
<keyword evidence="2" id="KW-1185">Reference proteome</keyword>
<dbReference type="Proteomes" id="UP000192602">
    <property type="component" value="Unassembled WGS sequence"/>
</dbReference>
<protein>
    <submittedName>
        <fullName evidence="1">Uncharacterized protein</fullName>
    </submittedName>
</protein>
<evidence type="ECO:0000313" key="1">
    <source>
        <dbReference type="EMBL" id="SMC09127.1"/>
    </source>
</evidence>
<sequence>MTVGKTHKKAKKILLEAFSIYIKAKVGGN</sequence>